<evidence type="ECO:0000313" key="3">
    <source>
        <dbReference type="Proteomes" id="UP001385951"/>
    </source>
</evidence>
<name>A0AAW0F8T3_9APHY</name>
<organism evidence="2 3">
    <name type="scientific">Cerrena zonata</name>
    <dbReference type="NCBI Taxonomy" id="2478898"/>
    <lineage>
        <taxon>Eukaryota</taxon>
        <taxon>Fungi</taxon>
        <taxon>Dikarya</taxon>
        <taxon>Basidiomycota</taxon>
        <taxon>Agaricomycotina</taxon>
        <taxon>Agaricomycetes</taxon>
        <taxon>Polyporales</taxon>
        <taxon>Cerrenaceae</taxon>
        <taxon>Cerrena</taxon>
    </lineage>
</organism>
<feature type="compositionally biased region" description="Low complexity" evidence="1">
    <location>
        <begin position="21"/>
        <end position="30"/>
    </location>
</feature>
<sequence length="244" mass="27477">MDIDMHSPSFRTARATKRSRSPASPSPSLERPSKRMSVGLPHNPPIPEFAAPIPMTTRQISDDWVQQTRGLRIDRDGYSPQLEQNSVARNTIVEENMFMDPDHEPMMNQFIPLPPHIPCPPNSPAQLAGMPQHRLHQPLSQAQYLEPFQVQQVNMTAPQSFLSSFQQQPPPPLYPTLDHLNTPPLQPQSGYATNSQADLPSPPLPIVNQTPIQSPKRKQKVTMGPRADCEKCRLGVKGHWMHFE</sequence>
<feature type="region of interest" description="Disordered" evidence="1">
    <location>
        <begin position="1"/>
        <end position="46"/>
    </location>
</feature>
<evidence type="ECO:0000313" key="2">
    <source>
        <dbReference type="EMBL" id="KAK7676408.1"/>
    </source>
</evidence>
<proteinExistence type="predicted"/>
<keyword evidence="3" id="KW-1185">Reference proteome</keyword>
<protein>
    <submittedName>
        <fullName evidence="2">Uncharacterized protein</fullName>
    </submittedName>
</protein>
<dbReference type="AlphaFoldDB" id="A0AAW0F8T3"/>
<dbReference type="Proteomes" id="UP001385951">
    <property type="component" value="Unassembled WGS sequence"/>
</dbReference>
<dbReference type="EMBL" id="JASBNA010000118">
    <property type="protein sequence ID" value="KAK7676408.1"/>
    <property type="molecule type" value="Genomic_DNA"/>
</dbReference>
<gene>
    <name evidence="2" type="ORF">QCA50_020626</name>
</gene>
<reference evidence="2 3" key="1">
    <citation type="submission" date="2022-09" db="EMBL/GenBank/DDBJ databases">
        <authorList>
            <person name="Palmer J.M."/>
        </authorList>
    </citation>
    <scope>NUCLEOTIDE SEQUENCE [LARGE SCALE GENOMIC DNA]</scope>
    <source>
        <strain evidence="2 3">DSM 7382</strain>
    </source>
</reference>
<accession>A0AAW0F8T3</accession>
<evidence type="ECO:0000256" key="1">
    <source>
        <dbReference type="SAM" id="MobiDB-lite"/>
    </source>
</evidence>
<comment type="caution">
    <text evidence="2">The sequence shown here is derived from an EMBL/GenBank/DDBJ whole genome shotgun (WGS) entry which is preliminary data.</text>
</comment>